<feature type="chain" id="PRO_5016984242" evidence="1">
    <location>
        <begin position="27"/>
        <end position="272"/>
    </location>
</feature>
<dbReference type="Proteomes" id="UP000252415">
    <property type="component" value="Unassembled WGS sequence"/>
</dbReference>
<comment type="caution">
    <text evidence="2">The sequence shown here is derived from an EMBL/GenBank/DDBJ whole genome shotgun (WGS) entry which is preliminary data.</text>
</comment>
<dbReference type="AlphaFoldDB" id="A0A368W0U0"/>
<proteinExistence type="predicted"/>
<keyword evidence="1" id="KW-0732">Signal</keyword>
<organism evidence="2 3">
    <name type="scientific">Paenibacillus prosopidis</name>
    <dbReference type="NCBI Taxonomy" id="630520"/>
    <lineage>
        <taxon>Bacteria</taxon>
        <taxon>Bacillati</taxon>
        <taxon>Bacillota</taxon>
        <taxon>Bacilli</taxon>
        <taxon>Bacillales</taxon>
        <taxon>Paenibacillaceae</taxon>
        <taxon>Paenibacillus</taxon>
    </lineage>
</organism>
<name>A0A368W0U0_9BACL</name>
<dbReference type="EMBL" id="QPJD01000007">
    <property type="protein sequence ID" value="RCW48004.1"/>
    <property type="molecule type" value="Genomic_DNA"/>
</dbReference>
<evidence type="ECO:0000256" key="1">
    <source>
        <dbReference type="SAM" id="SignalP"/>
    </source>
</evidence>
<evidence type="ECO:0000313" key="2">
    <source>
        <dbReference type="EMBL" id="RCW48004.1"/>
    </source>
</evidence>
<feature type="signal peptide" evidence="1">
    <location>
        <begin position="1"/>
        <end position="26"/>
    </location>
</feature>
<evidence type="ECO:0000313" key="3">
    <source>
        <dbReference type="Proteomes" id="UP000252415"/>
    </source>
</evidence>
<sequence>MYSVQKLTLSLLVLFLFIICPAAATAASFEFTVTAKTAFDKMKASSDQATAAKLASQYAQLQTVQKQDIDWDAKINKLHYQNEEAELSTRKRIKEVDTAKLQKLEDDVIQTKEKYEPLFDLYEALKQQLSIAKSFKDKQLANMLSPQVETTKAAVQLAKMDIRSKEAALKAAKAAAAKTMKKIRDTLSDADTIEVKIKAAKSSVSSIKKQFTTETSILNQVVRKGDSTATLSSFTRLLSFMKQITEQKQKMYAYEQQIKAVIAKAETQMAVK</sequence>
<gene>
    <name evidence="2" type="ORF">DFP97_107206</name>
</gene>
<dbReference type="RefSeq" id="WP_181873497.1">
    <property type="nucleotide sequence ID" value="NZ_QPJD01000007.1"/>
</dbReference>
<reference evidence="2 3" key="1">
    <citation type="submission" date="2018-07" db="EMBL/GenBank/DDBJ databases">
        <title>Genomic Encyclopedia of Type Strains, Phase III (KMG-III): the genomes of soil and plant-associated and newly described type strains.</title>
        <authorList>
            <person name="Whitman W."/>
        </authorList>
    </citation>
    <scope>NUCLEOTIDE SEQUENCE [LARGE SCALE GENOMIC DNA]</scope>
    <source>
        <strain evidence="2 3">CECT 7506</strain>
    </source>
</reference>
<keyword evidence="3" id="KW-1185">Reference proteome</keyword>
<protein>
    <submittedName>
        <fullName evidence="2">Uncharacterized protein</fullName>
    </submittedName>
</protein>
<accession>A0A368W0U0</accession>